<evidence type="ECO:0000313" key="1">
    <source>
        <dbReference type="EMBL" id="JAE39744.1"/>
    </source>
</evidence>
<reference evidence="1" key="2">
    <citation type="journal article" date="2015" name="Data Brief">
        <title>Shoot transcriptome of the giant reed, Arundo donax.</title>
        <authorList>
            <person name="Barrero R.A."/>
            <person name="Guerrero F.D."/>
            <person name="Moolhuijzen P."/>
            <person name="Goolsby J.A."/>
            <person name="Tidwell J."/>
            <person name="Bellgard S.E."/>
            <person name="Bellgard M.I."/>
        </authorList>
    </citation>
    <scope>NUCLEOTIDE SEQUENCE</scope>
    <source>
        <tissue evidence="1">Shoot tissue taken approximately 20 cm above the soil surface</tissue>
    </source>
</reference>
<protein>
    <submittedName>
        <fullName evidence="1">Uncharacterized protein</fullName>
    </submittedName>
</protein>
<dbReference type="AlphaFoldDB" id="A0A0A9HV96"/>
<proteinExistence type="predicted"/>
<reference evidence="1" key="1">
    <citation type="submission" date="2014-09" db="EMBL/GenBank/DDBJ databases">
        <authorList>
            <person name="Magalhaes I.L.F."/>
            <person name="Oliveira U."/>
            <person name="Santos F.R."/>
            <person name="Vidigal T.H.D.A."/>
            <person name="Brescovit A.D."/>
            <person name="Santos A.J."/>
        </authorList>
    </citation>
    <scope>NUCLEOTIDE SEQUENCE</scope>
    <source>
        <tissue evidence="1">Shoot tissue taken approximately 20 cm above the soil surface</tissue>
    </source>
</reference>
<name>A0A0A9HV96_ARUDO</name>
<organism evidence="1">
    <name type="scientific">Arundo donax</name>
    <name type="common">Giant reed</name>
    <name type="synonym">Donax arundinaceus</name>
    <dbReference type="NCBI Taxonomy" id="35708"/>
    <lineage>
        <taxon>Eukaryota</taxon>
        <taxon>Viridiplantae</taxon>
        <taxon>Streptophyta</taxon>
        <taxon>Embryophyta</taxon>
        <taxon>Tracheophyta</taxon>
        <taxon>Spermatophyta</taxon>
        <taxon>Magnoliopsida</taxon>
        <taxon>Liliopsida</taxon>
        <taxon>Poales</taxon>
        <taxon>Poaceae</taxon>
        <taxon>PACMAD clade</taxon>
        <taxon>Arundinoideae</taxon>
        <taxon>Arundineae</taxon>
        <taxon>Arundo</taxon>
    </lineage>
</organism>
<dbReference type="EMBL" id="GBRH01158152">
    <property type="protein sequence ID" value="JAE39744.1"/>
    <property type="molecule type" value="Transcribed_RNA"/>
</dbReference>
<sequence length="48" mass="5809">MGNGWNRRYILRLICEEIRLPFGFFWAKSWWFLGGIRRDSVDSLRMAS</sequence>
<accession>A0A0A9HV96</accession>